<dbReference type="GO" id="GO:0016491">
    <property type="term" value="F:oxidoreductase activity"/>
    <property type="evidence" value="ECO:0007669"/>
    <property type="project" value="UniProtKB-KW"/>
</dbReference>
<reference evidence="5 6" key="1">
    <citation type="journal article" date="2018" name="Nat. Genet.">
        <title>The Rosa genome provides new insights in the design of modern roses.</title>
        <authorList>
            <person name="Bendahmane M."/>
        </authorList>
    </citation>
    <scope>NUCLEOTIDE SEQUENCE [LARGE SCALE GENOMIC DNA]</scope>
    <source>
        <strain evidence="6">cv. Old Blush</strain>
    </source>
</reference>
<dbReference type="OMA" id="YSMRAEI"/>
<keyword evidence="2 5" id="KW-0560">Oxidoreductase</keyword>
<feature type="transmembrane region" description="Helical" evidence="4">
    <location>
        <begin position="12"/>
        <end position="33"/>
    </location>
</feature>
<dbReference type="InterPro" id="IPR036291">
    <property type="entry name" value="NAD(P)-bd_dom_sf"/>
</dbReference>
<dbReference type="PRINTS" id="PR00081">
    <property type="entry name" value="GDHRDH"/>
</dbReference>
<dbReference type="InterPro" id="IPR045000">
    <property type="entry name" value="TR"/>
</dbReference>
<evidence type="ECO:0000256" key="1">
    <source>
        <dbReference type="ARBA" id="ARBA00022857"/>
    </source>
</evidence>
<dbReference type="EC" id="1.1.1.-" evidence="5"/>
<comment type="similarity">
    <text evidence="3">Belongs to the short-chain dehydrogenases/reductases (SDR) family. SDR65C subfamily.</text>
</comment>
<evidence type="ECO:0000256" key="2">
    <source>
        <dbReference type="ARBA" id="ARBA00023002"/>
    </source>
</evidence>
<dbReference type="Gramene" id="PRQ50303">
    <property type="protein sequence ID" value="PRQ50303"/>
    <property type="gene ID" value="RchiOBHm_Chr2g0131701"/>
</dbReference>
<dbReference type="PRINTS" id="PR00080">
    <property type="entry name" value="SDRFAMILY"/>
</dbReference>
<dbReference type="Pfam" id="PF13561">
    <property type="entry name" value="adh_short_C2"/>
    <property type="match status" value="1"/>
</dbReference>
<dbReference type="Gene3D" id="3.40.50.720">
    <property type="entry name" value="NAD(P)-binding Rossmann-like Domain"/>
    <property type="match status" value="1"/>
</dbReference>
<keyword evidence="4" id="KW-1133">Transmembrane helix</keyword>
<comment type="caution">
    <text evidence="5">The sequence shown here is derived from an EMBL/GenBank/DDBJ whole genome shotgun (WGS) entry which is preliminary data.</text>
</comment>
<dbReference type="FunFam" id="3.40.50.720:FF:000084">
    <property type="entry name" value="Short-chain dehydrogenase reductase"/>
    <property type="match status" value="1"/>
</dbReference>
<protein>
    <submittedName>
        <fullName evidence="5">Putative oxidoreductase</fullName>
        <ecNumber evidence="5">1.1.1.-</ecNumber>
    </submittedName>
</protein>
<sequence length="325" mass="35138">MIDMSGRYTMDVLLHISYISTTFGCSILILTTLKTLKYLQQPGSKVIKVEKEMARTDINSRDRRWSLEGMTALVTGGTKGIGYAIVEELAGLGASVHTCSRNEAQLNDCLSQWKKKGFHQVTGSVCDVVSKGQREELINKVSSMFNGKLNILINNVGTNIPKPTTEYTAEDYSFIMSTNLESTFHLCQLAHPLLKDSGAGNIILLSSVAGVVSLGMVGSINAATKGAINQLAKNLACEWAKDKIRTNSVAPWVIRTPLAEPFLNDAKTLEVMNSRTPLGRPGEPEEVSALVAFLCLPAASYITGQTICVDGGMTINGFTIPMSIN</sequence>
<proteinExistence type="inferred from homology"/>
<dbReference type="PANTHER" id="PTHR42898">
    <property type="entry name" value="TROPINONE REDUCTASE"/>
    <property type="match status" value="1"/>
</dbReference>
<dbReference type="PANTHER" id="PTHR42898:SF79">
    <property type="entry name" value="NAD(P)-BINDING ROSSMANN-FOLD PROTEIN"/>
    <property type="match status" value="1"/>
</dbReference>
<keyword evidence="4" id="KW-0472">Membrane</keyword>
<dbReference type="InterPro" id="IPR002347">
    <property type="entry name" value="SDR_fam"/>
</dbReference>
<evidence type="ECO:0000256" key="4">
    <source>
        <dbReference type="SAM" id="Phobius"/>
    </source>
</evidence>
<dbReference type="SUPFAM" id="SSF51735">
    <property type="entry name" value="NAD(P)-binding Rossmann-fold domains"/>
    <property type="match status" value="1"/>
</dbReference>
<dbReference type="EMBL" id="PDCK01000040">
    <property type="protein sequence ID" value="PRQ50303.1"/>
    <property type="molecule type" value="Genomic_DNA"/>
</dbReference>
<accession>A0A2P6RV62</accession>
<evidence type="ECO:0000256" key="3">
    <source>
        <dbReference type="ARBA" id="ARBA00025714"/>
    </source>
</evidence>
<evidence type="ECO:0000313" key="6">
    <source>
        <dbReference type="Proteomes" id="UP000238479"/>
    </source>
</evidence>
<dbReference type="Proteomes" id="UP000238479">
    <property type="component" value="Chromosome 2"/>
</dbReference>
<keyword evidence="6" id="KW-1185">Reference proteome</keyword>
<dbReference type="AlphaFoldDB" id="A0A2P6RV62"/>
<dbReference type="STRING" id="74649.A0A2P6RV62"/>
<dbReference type="PROSITE" id="PS51257">
    <property type="entry name" value="PROKAR_LIPOPROTEIN"/>
    <property type="match status" value="1"/>
</dbReference>
<keyword evidence="1" id="KW-0521">NADP</keyword>
<name>A0A2P6RV62_ROSCH</name>
<keyword evidence="4" id="KW-0812">Transmembrane</keyword>
<gene>
    <name evidence="5" type="ORF">RchiOBHm_Chr2g0131701</name>
</gene>
<organism evidence="5 6">
    <name type="scientific">Rosa chinensis</name>
    <name type="common">China rose</name>
    <dbReference type="NCBI Taxonomy" id="74649"/>
    <lineage>
        <taxon>Eukaryota</taxon>
        <taxon>Viridiplantae</taxon>
        <taxon>Streptophyta</taxon>
        <taxon>Embryophyta</taxon>
        <taxon>Tracheophyta</taxon>
        <taxon>Spermatophyta</taxon>
        <taxon>Magnoliopsida</taxon>
        <taxon>eudicotyledons</taxon>
        <taxon>Gunneridae</taxon>
        <taxon>Pentapetalae</taxon>
        <taxon>rosids</taxon>
        <taxon>fabids</taxon>
        <taxon>Rosales</taxon>
        <taxon>Rosaceae</taxon>
        <taxon>Rosoideae</taxon>
        <taxon>Rosoideae incertae sedis</taxon>
        <taxon>Rosa</taxon>
    </lineage>
</organism>
<evidence type="ECO:0000313" key="5">
    <source>
        <dbReference type="EMBL" id="PRQ50303.1"/>
    </source>
</evidence>